<gene>
    <name evidence="1" type="ORF">LCGC14_1551100</name>
</gene>
<sequence length="98" mass="10555">MAQGYTIRLASVGNPDFRQFAPISDLVNSGGSTVAECVRVAMDYRDAWELGSGNWTNPRIVRADGSVVGYVSYNGRLWAEDTDLSPEDATDLDPAIAA</sequence>
<name>A0A0F9JB86_9ZZZZ</name>
<organism evidence="1">
    <name type="scientific">marine sediment metagenome</name>
    <dbReference type="NCBI Taxonomy" id="412755"/>
    <lineage>
        <taxon>unclassified sequences</taxon>
        <taxon>metagenomes</taxon>
        <taxon>ecological metagenomes</taxon>
    </lineage>
</organism>
<dbReference type="EMBL" id="LAZR01011858">
    <property type="protein sequence ID" value="KKM57025.1"/>
    <property type="molecule type" value="Genomic_DNA"/>
</dbReference>
<dbReference type="AlphaFoldDB" id="A0A0F9JB86"/>
<proteinExistence type="predicted"/>
<accession>A0A0F9JB86</accession>
<evidence type="ECO:0000313" key="1">
    <source>
        <dbReference type="EMBL" id="KKM57025.1"/>
    </source>
</evidence>
<protein>
    <submittedName>
        <fullName evidence="1">Uncharacterized protein</fullName>
    </submittedName>
</protein>
<reference evidence="1" key="1">
    <citation type="journal article" date="2015" name="Nature">
        <title>Complex archaea that bridge the gap between prokaryotes and eukaryotes.</title>
        <authorList>
            <person name="Spang A."/>
            <person name="Saw J.H."/>
            <person name="Jorgensen S.L."/>
            <person name="Zaremba-Niedzwiedzka K."/>
            <person name="Martijn J."/>
            <person name="Lind A.E."/>
            <person name="van Eijk R."/>
            <person name="Schleper C."/>
            <person name="Guy L."/>
            <person name="Ettema T.J."/>
        </authorList>
    </citation>
    <scope>NUCLEOTIDE SEQUENCE</scope>
</reference>
<comment type="caution">
    <text evidence="1">The sequence shown here is derived from an EMBL/GenBank/DDBJ whole genome shotgun (WGS) entry which is preliminary data.</text>
</comment>